<feature type="compositionally biased region" description="Pro residues" evidence="1">
    <location>
        <begin position="34"/>
        <end position="49"/>
    </location>
</feature>
<dbReference type="EMBL" id="KL197730">
    <property type="protein sequence ID" value="KDQ54133.1"/>
    <property type="molecule type" value="Genomic_DNA"/>
</dbReference>
<dbReference type="HOGENOM" id="CLU_1547817_0_0_1"/>
<name>A0A067PGT8_9AGAM</name>
<reference evidence="3" key="1">
    <citation type="journal article" date="2014" name="Proc. Natl. Acad. Sci. U.S.A.">
        <title>Extensive sampling of basidiomycete genomes demonstrates inadequacy of the white-rot/brown-rot paradigm for wood decay fungi.</title>
        <authorList>
            <person name="Riley R."/>
            <person name="Salamov A.A."/>
            <person name="Brown D.W."/>
            <person name="Nagy L.G."/>
            <person name="Floudas D."/>
            <person name="Held B.W."/>
            <person name="Levasseur A."/>
            <person name="Lombard V."/>
            <person name="Morin E."/>
            <person name="Otillar R."/>
            <person name="Lindquist E.A."/>
            <person name="Sun H."/>
            <person name="LaButti K.M."/>
            <person name="Schmutz J."/>
            <person name="Jabbour D."/>
            <person name="Luo H."/>
            <person name="Baker S.E."/>
            <person name="Pisabarro A.G."/>
            <person name="Walton J.D."/>
            <person name="Blanchette R.A."/>
            <person name="Henrissat B."/>
            <person name="Martin F."/>
            <person name="Cullen D."/>
            <person name="Hibbett D.S."/>
            <person name="Grigoriev I.V."/>
        </authorList>
    </citation>
    <scope>NUCLEOTIDE SEQUENCE [LARGE SCALE GENOMIC DNA]</scope>
    <source>
        <strain evidence="3">MUCL 33604</strain>
    </source>
</reference>
<evidence type="ECO:0000313" key="3">
    <source>
        <dbReference type="Proteomes" id="UP000027265"/>
    </source>
</evidence>
<evidence type="ECO:0000256" key="1">
    <source>
        <dbReference type="SAM" id="MobiDB-lite"/>
    </source>
</evidence>
<dbReference type="Proteomes" id="UP000027265">
    <property type="component" value="Unassembled WGS sequence"/>
</dbReference>
<accession>A0A067PGT8</accession>
<dbReference type="AlphaFoldDB" id="A0A067PGT8"/>
<sequence length="173" mass="19425">MPNRRTEGEVPNPLSIPSNKHLPFSTAATSTRPPSSPSSLPLPAPPPSPSTLSLRRLNTNLTTRTVSSPSTPRIPSGSSQTPHGTRTVSSMAQARQRLIRRLHLPELEMQLSIRYWRIPYLAVVEGTNERFVEEALWIRRRCASAQWEAHGPYGSSWVQTPRLLMRKRTMTNP</sequence>
<evidence type="ECO:0000313" key="2">
    <source>
        <dbReference type="EMBL" id="KDQ54133.1"/>
    </source>
</evidence>
<protein>
    <submittedName>
        <fullName evidence="2">Uncharacterized protein</fullName>
    </submittedName>
</protein>
<proteinExistence type="predicted"/>
<gene>
    <name evidence="2" type="ORF">JAAARDRAFT_412861</name>
</gene>
<keyword evidence="3" id="KW-1185">Reference proteome</keyword>
<organism evidence="2 3">
    <name type="scientific">Jaapia argillacea MUCL 33604</name>
    <dbReference type="NCBI Taxonomy" id="933084"/>
    <lineage>
        <taxon>Eukaryota</taxon>
        <taxon>Fungi</taxon>
        <taxon>Dikarya</taxon>
        <taxon>Basidiomycota</taxon>
        <taxon>Agaricomycotina</taxon>
        <taxon>Agaricomycetes</taxon>
        <taxon>Agaricomycetidae</taxon>
        <taxon>Jaapiales</taxon>
        <taxon>Jaapiaceae</taxon>
        <taxon>Jaapia</taxon>
    </lineage>
</organism>
<feature type="compositionally biased region" description="Low complexity" evidence="1">
    <location>
        <begin position="50"/>
        <end position="76"/>
    </location>
</feature>
<dbReference type="InParanoid" id="A0A067PGT8"/>
<feature type="region of interest" description="Disordered" evidence="1">
    <location>
        <begin position="1"/>
        <end position="88"/>
    </location>
</feature>
<feature type="compositionally biased region" description="Polar residues" evidence="1">
    <location>
        <begin position="77"/>
        <end position="88"/>
    </location>
</feature>